<keyword evidence="4" id="KW-0963">Cytoplasm</keyword>
<keyword evidence="6" id="KW-0965">Cell junction</keyword>
<dbReference type="Proteomes" id="UP001151518">
    <property type="component" value="Unassembled WGS sequence"/>
</dbReference>
<name>A0A9W8G921_9FUNG</name>
<dbReference type="GO" id="GO:0007155">
    <property type="term" value="P:cell adhesion"/>
    <property type="evidence" value="ECO:0007669"/>
    <property type="project" value="UniProtKB-KW"/>
</dbReference>
<dbReference type="PANTHER" id="PTHR46507">
    <property type="entry name" value="AFADIN- AND ALPHA-ACTININ-BINDING PROTEIN"/>
    <property type="match status" value="1"/>
</dbReference>
<feature type="compositionally biased region" description="Low complexity" evidence="10">
    <location>
        <begin position="525"/>
        <end position="538"/>
    </location>
</feature>
<evidence type="ECO:0000256" key="2">
    <source>
        <dbReference type="ARBA" id="ARBA00004300"/>
    </source>
</evidence>
<dbReference type="Pfam" id="PF11559">
    <property type="entry name" value="ADIP"/>
    <property type="match status" value="1"/>
</dbReference>
<comment type="caution">
    <text evidence="11">The sequence shown here is derived from an EMBL/GenBank/DDBJ whole genome shotgun (WGS) entry which is preliminary data.</text>
</comment>
<evidence type="ECO:0000256" key="8">
    <source>
        <dbReference type="ARBA" id="ARBA00023212"/>
    </source>
</evidence>
<dbReference type="GO" id="GO:0035735">
    <property type="term" value="P:intraciliary transport involved in cilium assembly"/>
    <property type="evidence" value="ECO:0007669"/>
    <property type="project" value="TreeGrafter"/>
</dbReference>
<dbReference type="OrthoDB" id="312015at2759"/>
<evidence type="ECO:0000256" key="7">
    <source>
        <dbReference type="ARBA" id="ARBA00023054"/>
    </source>
</evidence>
<keyword evidence="5" id="KW-0130">Cell adhesion</keyword>
<accession>A0A9W8G921</accession>
<evidence type="ECO:0000256" key="3">
    <source>
        <dbReference type="ARBA" id="ARBA00009291"/>
    </source>
</evidence>
<feature type="region of interest" description="Disordered" evidence="10">
    <location>
        <begin position="429"/>
        <end position="449"/>
    </location>
</feature>
<protein>
    <recommendedName>
        <fullName evidence="13">Afadin and alpha-actinin-binding-domain-containing protein</fullName>
    </recommendedName>
</protein>
<evidence type="ECO:0000256" key="4">
    <source>
        <dbReference type="ARBA" id="ARBA00022490"/>
    </source>
</evidence>
<gene>
    <name evidence="11" type="ORF">GGI25_002926</name>
</gene>
<evidence type="ECO:0008006" key="13">
    <source>
        <dbReference type="Google" id="ProtNLM"/>
    </source>
</evidence>
<dbReference type="EMBL" id="JANBTW010000029">
    <property type="protein sequence ID" value="KAJ2677681.1"/>
    <property type="molecule type" value="Genomic_DNA"/>
</dbReference>
<feature type="region of interest" description="Disordered" evidence="10">
    <location>
        <begin position="509"/>
        <end position="667"/>
    </location>
</feature>
<dbReference type="GO" id="GO:0036064">
    <property type="term" value="C:ciliary basal body"/>
    <property type="evidence" value="ECO:0007669"/>
    <property type="project" value="TreeGrafter"/>
</dbReference>
<reference evidence="11" key="1">
    <citation type="submission" date="2022-07" db="EMBL/GenBank/DDBJ databases">
        <title>Phylogenomic reconstructions and comparative analyses of Kickxellomycotina fungi.</title>
        <authorList>
            <person name="Reynolds N.K."/>
            <person name="Stajich J.E."/>
            <person name="Barry K."/>
            <person name="Grigoriev I.V."/>
            <person name="Crous P."/>
            <person name="Smith M.E."/>
        </authorList>
    </citation>
    <scope>NUCLEOTIDE SEQUENCE</scope>
    <source>
        <strain evidence="11">NRRL 3115</strain>
    </source>
</reference>
<feature type="compositionally biased region" description="Basic and acidic residues" evidence="10">
    <location>
        <begin position="429"/>
        <end position="440"/>
    </location>
</feature>
<feature type="coiled-coil region" evidence="9">
    <location>
        <begin position="240"/>
        <end position="281"/>
    </location>
</feature>
<comment type="subcellular location">
    <subcellularLocation>
        <location evidence="1">Cell junction</location>
    </subcellularLocation>
    <subcellularLocation>
        <location evidence="2">Cytoplasm</location>
        <location evidence="2">Cytoskeleton</location>
        <location evidence="2">Microtubule organizing center</location>
        <location evidence="2">Centrosome</location>
    </subcellularLocation>
</comment>
<evidence type="ECO:0000256" key="9">
    <source>
        <dbReference type="SAM" id="Coils"/>
    </source>
</evidence>
<dbReference type="AlphaFoldDB" id="A0A9W8G921"/>
<keyword evidence="7 9" id="KW-0175">Coiled coil</keyword>
<dbReference type="InterPro" id="IPR021622">
    <property type="entry name" value="Afadin/alpha-actinin-bd"/>
</dbReference>
<evidence type="ECO:0000313" key="12">
    <source>
        <dbReference type="Proteomes" id="UP001151518"/>
    </source>
</evidence>
<proteinExistence type="inferred from homology"/>
<sequence length="667" mass="73454">MWQDSPSAYKDRRAYDGFEPENLAYDSLDEAGPNGHTYGGIRQLEQTSASSARHRTAAMSNPYATLHHVNRELMELGLPSPLHLAELPECLEDNERVVECLVGLLQQRKKDLGFREQMDDELRRAMGEEDLLHNTIARLERELDGAQRDAAGNKIKWHEAERVGGEVEAQRKKLAAELRTTRANAAMTRAQFVHDGKKREQEAAKLKERLQKLITDKHRTAKLAVELANPIARDRSGRPMDAASRDRRLLEELIGKYEANEGELVRRIDDLERELRTLVAALGTLHAAVVPGAEEADADTVATLPLVDAIREQISRERSQRPDAINPAEIRVRDEQIDALRAQLAALQQETGDLHAVLGEQKKAIDALTAKELRRGVDIDMLDASFSEMSMEQLEMERNALRCEKQQLEEERKRFTDAAIELGNERSELKREREEFDRQRTTQGTSDLIAGLPATPQWMRGLDTSQATPMILDQLQSMYQGTPTNAMLAGMAAASAAFTAAMGANGSVLSPQPPAASDEQFPEILSSSDSPDGSGSRESSGRLRESSSRAGRTPLAQRPAPARTPAEVRSARQPRVCTRPGCAAHAPHTHDDGTTGPVMELKPPVPRFRKREDQSSQTLPARAAGAPRPTPRTATSRAPPPGKNSNGASAVAAESPAPRTHAADIFR</sequence>
<evidence type="ECO:0000256" key="6">
    <source>
        <dbReference type="ARBA" id="ARBA00022949"/>
    </source>
</evidence>
<dbReference type="PANTHER" id="PTHR46507:SF4">
    <property type="entry name" value="SSX FAMILY MEMBER 2 INTERACTING PROTEIN"/>
    <property type="match status" value="1"/>
</dbReference>
<evidence type="ECO:0000256" key="5">
    <source>
        <dbReference type="ARBA" id="ARBA00022889"/>
    </source>
</evidence>
<keyword evidence="8" id="KW-0206">Cytoskeleton</keyword>
<feature type="coiled-coil region" evidence="9">
    <location>
        <begin position="122"/>
        <end position="156"/>
    </location>
</feature>
<feature type="compositionally biased region" description="Low complexity" evidence="10">
    <location>
        <begin position="618"/>
        <end position="637"/>
    </location>
</feature>
<dbReference type="InterPro" id="IPR052300">
    <property type="entry name" value="Adhesion_Centrosome_assoc"/>
</dbReference>
<evidence type="ECO:0000313" key="11">
    <source>
        <dbReference type="EMBL" id="KAJ2677681.1"/>
    </source>
</evidence>
<comment type="similarity">
    <text evidence="3">Belongs to the ADIP family.</text>
</comment>
<evidence type="ECO:0000256" key="10">
    <source>
        <dbReference type="SAM" id="MobiDB-lite"/>
    </source>
</evidence>
<organism evidence="11 12">
    <name type="scientific">Coemansia spiralis</name>
    <dbReference type="NCBI Taxonomy" id="417178"/>
    <lineage>
        <taxon>Eukaryota</taxon>
        <taxon>Fungi</taxon>
        <taxon>Fungi incertae sedis</taxon>
        <taxon>Zoopagomycota</taxon>
        <taxon>Kickxellomycotina</taxon>
        <taxon>Kickxellomycetes</taxon>
        <taxon>Kickxellales</taxon>
        <taxon>Kickxellaceae</taxon>
        <taxon>Coemansia</taxon>
    </lineage>
</organism>
<evidence type="ECO:0000256" key="1">
    <source>
        <dbReference type="ARBA" id="ARBA00004282"/>
    </source>
</evidence>